<gene>
    <name evidence="4" type="ORF">C5746_06820</name>
</gene>
<proteinExistence type="predicted"/>
<dbReference type="Pfam" id="PF12796">
    <property type="entry name" value="Ank_2"/>
    <property type="match status" value="1"/>
</dbReference>
<evidence type="ECO:0000313" key="5">
    <source>
        <dbReference type="Proteomes" id="UP000252698"/>
    </source>
</evidence>
<dbReference type="PANTHER" id="PTHR24189:SF50">
    <property type="entry name" value="ANKYRIN REPEAT AND SOCS BOX PROTEIN 2"/>
    <property type="match status" value="1"/>
</dbReference>
<dbReference type="KEGG" id="sata:C5746_06820"/>
<feature type="repeat" description="ANK" evidence="3">
    <location>
        <begin position="118"/>
        <end position="158"/>
    </location>
</feature>
<dbReference type="Proteomes" id="UP000252698">
    <property type="component" value="Chromosome"/>
</dbReference>
<name>A0A2Z5J9U1_STRAR</name>
<accession>A0A2Z5J9U1</accession>
<evidence type="ECO:0000256" key="2">
    <source>
        <dbReference type="ARBA" id="ARBA00023043"/>
    </source>
</evidence>
<dbReference type="Pfam" id="PF00023">
    <property type="entry name" value="Ank"/>
    <property type="match status" value="1"/>
</dbReference>
<dbReference type="InterPro" id="IPR050745">
    <property type="entry name" value="Multifunctional_regulatory"/>
</dbReference>
<dbReference type="AlphaFoldDB" id="A0A2Z5J9U1"/>
<sequence length="575" mass="60793">MWPACGTGPIRAWRRLPVCVSTGASVSRTTQSATETTGTSLLMTNGLVTCSTFRQVRRPACRGSLSVRCPGVLTMSEVMSESLFAAVDPDRGGDPTEGAALVRSLIADGADVSAHDEQGATPLHRAVEAPYSANGPLPSLEVIRALLECGADVHAVDKNGVTPAVWAVALNDSDPAAVVRRSVEVLALLVEHGARLDGKVRSTTGGSFAHHSCCAAVPVYAFLLDHGAPIDTVDDRGDTPLHDTVRSARPGLVKMLLDRGADNAAVNGLGKTPLGIALRLPDYSEKQRQERAEIVAMLQAVGAPAHVSYPYVEGGPLPIDMHAVREVAGAMRAELAEVCEAAGIPDDSGWLTRRVEPDFDSYQDFVAGLGAGCDPDHLPHLPELCARVLGGTGATRTLAGDQRVDTPFFHHGDLVVKGDLDVGAPFVVTGSLTVEGVLADGGPDSVVAIRGGVTARGVFTDGEMSVDGDIEADVVYGYYNDNTLQAGTIRARLVIEDEHATIASVEADLHFDLDDFQQGHGEGVQQQLRELLVDEVFAADEDEDEGKEMMDRGLLFARLREGLPVFRADAQAEAH</sequence>
<dbReference type="SUPFAM" id="SSF48403">
    <property type="entry name" value="Ankyrin repeat"/>
    <property type="match status" value="1"/>
</dbReference>
<dbReference type="InterPro" id="IPR002110">
    <property type="entry name" value="Ankyrin_rpt"/>
</dbReference>
<keyword evidence="1" id="KW-0677">Repeat</keyword>
<evidence type="ECO:0000256" key="3">
    <source>
        <dbReference type="PROSITE-ProRule" id="PRU00023"/>
    </source>
</evidence>
<reference evidence="4 5" key="1">
    <citation type="journal article" date="2018" name="Front. Microbiol.">
        <title>Genome Sequencing of Streptomyces atratus SCSIOZH16 and Activation Production of Nocardamine via Metabolic Engineering.</title>
        <authorList>
            <person name="Li Y."/>
            <person name="Zhang C."/>
            <person name="Liu C."/>
            <person name="Ju J."/>
            <person name="Ma J."/>
        </authorList>
    </citation>
    <scope>NUCLEOTIDE SEQUENCE [LARGE SCALE GENOMIC DNA]</scope>
    <source>
        <strain evidence="4 5">SCSIO_ZH16</strain>
    </source>
</reference>
<protein>
    <submittedName>
        <fullName evidence="4">Ankryin</fullName>
    </submittedName>
</protein>
<evidence type="ECO:0000313" key="4">
    <source>
        <dbReference type="EMBL" id="AXE76665.1"/>
    </source>
</evidence>
<feature type="repeat" description="ANK" evidence="3">
    <location>
        <begin position="236"/>
        <end position="268"/>
    </location>
</feature>
<dbReference type="InterPro" id="IPR036770">
    <property type="entry name" value="Ankyrin_rpt-contain_sf"/>
</dbReference>
<organism evidence="4 5">
    <name type="scientific">Streptomyces atratus</name>
    <dbReference type="NCBI Taxonomy" id="1893"/>
    <lineage>
        <taxon>Bacteria</taxon>
        <taxon>Bacillati</taxon>
        <taxon>Actinomycetota</taxon>
        <taxon>Actinomycetes</taxon>
        <taxon>Kitasatosporales</taxon>
        <taxon>Streptomycetaceae</taxon>
        <taxon>Streptomyces</taxon>
    </lineage>
</organism>
<keyword evidence="2 3" id="KW-0040">ANK repeat</keyword>
<evidence type="ECO:0000256" key="1">
    <source>
        <dbReference type="ARBA" id="ARBA00022737"/>
    </source>
</evidence>
<dbReference type="PROSITE" id="PS50297">
    <property type="entry name" value="ANK_REP_REGION"/>
    <property type="match status" value="2"/>
</dbReference>
<dbReference type="PROSITE" id="PS50088">
    <property type="entry name" value="ANK_REPEAT"/>
    <property type="match status" value="2"/>
</dbReference>
<dbReference type="SMART" id="SM00248">
    <property type="entry name" value="ANK"/>
    <property type="match status" value="4"/>
</dbReference>
<dbReference type="Gene3D" id="1.25.40.20">
    <property type="entry name" value="Ankyrin repeat-containing domain"/>
    <property type="match status" value="2"/>
</dbReference>
<dbReference type="EMBL" id="CP027306">
    <property type="protein sequence ID" value="AXE76665.1"/>
    <property type="molecule type" value="Genomic_DNA"/>
</dbReference>
<dbReference type="PANTHER" id="PTHR24189">
    <property type="entry name" value="MYOTROPHIN"/>
    <property type="match status" value="1"/>
</dbReference>